<evidence type="ECO:0000259" key="12">
    <source>
        <dbReference type="Pfam" id="PF00155"/>
    </source>
</evidence>
<dbReference type="SUPFAM" id="SSF75217">
    <property type="entry name" value="alpha/beta knot"/>
    <property type="match status" value="1"/>
</dbReference>
<protein>
    <submittedName>
        <fullName evidence="14">Kynurenine--oxoglutarate transaminase 3</fullName>
    </submittedName>
</protein>
<dbReference type="InterPro" id="IPR012340">
    <property type="entry name" value="NA-bd_OB-fold"/>
</dbReference>
<keyword evidence="13" id="KW-1185">Reference proteome</keyword>
<dbReference type="Proteomes" id="UP001652627">
    <property type="component" value="Chromosome 21"/>
</dbReference>
<dbReference type="InterPro" id="IPR015424">
    <property type="entry name" value="PyrdxlP-dep_Trfase"/>
</dbReference>
<dbReference type="InterPro" id="IPR015422">
    <property type="entry name" value="PyrdxlP-dep_Trfase_small"/>
</dbReference>
<comment type="cofactor">
    <cofactor evidence="1">
        <name>pyridoxal 5'-phosphate</name>
        <dbReference type="ChEBI" id="CHEBI:597326"/>
    </cofactor>
</comment>
<feature type="region of interest" description="Disordered" evidence="11">
    <location>
        <begin position="455"/>
        <end position="488"/>
    </location>
</feature>
<dbReference type="RefSeq" id="XP_067165458.1">
    <property type="nucleotide sequence ID" value="XM_067309357.1"/>
</dbReference>
<keyword evidence="4" id="KW-0032">Aminotransferase</keyword>
<evidence type="ECO:0000256" key="7">
    <source>
        <dbReference type="ARBA" id="ARBA00024016"/>
    </source>
</evidence>
<dbReference type="Gene3D" id="3.40.1280.10">
    <property type="match status" value="1"/>
</dbReference>
<comment type="catalytic activity">
    <reaction evidence="8">
        <text>L-kynurenine + 2-oxoglutarate = kynurenate + L-glutamate + H2O</text>
        <dbReference type="Rhea" id="RHEA:65560"/>
        <dbReference type="ChEBI" id="CHEBI:15377"/>
        <dbReference type="ChEBI" id="CHEBI:16810"/>
        <dbReference type="ChEBI" id="CHEBI:29985"/>
        <dbReference type="ChEBI" id="CHEBI:57959"/>
        <dbReference type="ChEBI" id="CHEBI:58454"/>
        <dbReference type="EC" id="2.6.1.7"/>
    </reaction>
    <physiologicalReaction direction="left-to-right" evidence="8">
        <dbReference type="Rhea" id="RHEA:65561"/>
    </physiologicalReaction>
</comment>
<dbReference type="SUPFAM" id="SSF50249">
    <property type="entry name" value="Nucleic acid-binding proteins"/>
    <property type="match status" value="1"/>
</dbReference>
<keyword evidence="10" id="KW-0175">Coiled coil</keyword>
<keyword evidence="5" id="KW-0808">Transferase</keyword>
<evidence type="ECO:0000256" key="3">
    <source>
        <dbReference type="ARBA" id="ARBA00009841"/>
    </source>
</evidence>
<keyword evidence="6" id="KW-0663">Pyridoxal phosphate</keyword>
<comment type="catalytic activity">
    <reaction evidence="9">
        <text>an S-substituted L-cysteine + H2O = a thiol + pyruvate + NH4(+)</text>
        <dbReference type="Rhea" id="RHEA:18121"/>
        <dbReference type="ChEBI" id="CHEBI:15361"/>
        <dbReference type="ChEBI" id="CHEBI:15377"/>
        <dbReference type="ChEBI" id="CHEBI:28938"/>
        <dbReference type="ChEBI" id="CHEBI:29256"/>
        <dbReference type="ChEBI" id="CHEBI:58717"/>
        <dbReference type="EC" id="4.4.1.13"/>
    </reaction>
    <physiologicalReaction direction="left-to-right" evidence="9">
        <dbReference type="Rhea" id="RHEA:18122"/>
    </physiologicalReaction>
</comment>
<feature type="coiled-coil region" evidence="10">
    <location>
        <begin position="517"/>
        <end position="544"/>
    </location>
</feature>
<dbReference type="SUPFAM" id="SSF53383">
    <property type="entry name" value="PLP-dependent transferases"/>
    <property type="match status" value="1"/>
</dbReference>
<dbReference type="InterPro" id="IPR003750">
    <property type="entry name" value="Put_MeTrfase-C9orf114-like"/>
</dbReference>
<dbReference type="InterPro" id="IPR004839">
    <property type="entry name" value="Aminotransferase_I/II_large"/>
</dbReference>
<dbReference type="GeneID" id="106490298"/>
<evidence type="ECO:0000256" key="1">
    <source>
        <dbReference type="ARBA" id="ARBA00001933"/>
    </source>
</evidence>
<dbReference type="Pfam" id="PF02598">
    <property type="entry name" value="Methyltrn_RNA_3"/>
    <property type="match status" value="1"/>
</dbReference>
<dbReference type="Gene3D" id="2.40.50.140">
    <property type="entry name" value="Nucleic acid-binding proteins"/>
    <property type="match status" value="1"/>
</dbReference>
<dbReference type="Gene3D" id="3.40.640.10">
    <property type="entry name" value="Type I PLP-dependent aspartate aminotransferase-like (Major domain)"/>
    <property type="match status" value="1"/>
</dbReference>
<evidence type="ECO:0000256" key="2">
    <source>
        <dbReference type="ARBA" id="ARBA00007441"/>
    </source>
</evidence>
<accession>A0ABM4FKI4</accession>
<dbReference type="InterPro" id="IPR029026">
    <property type="entry name" value="tRNA_m1G_MTases_N"/>
</dbReference>
<reference evidence="14" key="1">
    <citation type="submission" date="2025-08" db="UniProtKB">
        <authorList>
            <consortium name="RefSeq"/>
        </authorList>
    </citation>
    <scope>IDENTIFICATION</scope>
    <source>
        <tissue evidence="14">Blood</tissue>
    </source>
</reference>
<evidence type="ECO:0000313" key="13">
    <source>
        <dbReference type="Proteomes" id="UP001652627"/>
    </source>
</evidence>
<evidence type="ECO:0000256" key="8">
    <source>
        <dbReference type="ARBA" id="ARBA00047478"/>
    </source>
</evidence>
<evidence type="ECO:0000256" key="10">
    <source>
        <dbReference type="SAM" id="Coils"/>
    </source>
</evidence>
<evidence type="ECO:0000256" key="11">
    <source>
        <dbReference type="SAM" id="MobiDB-lite"/>
    </source>
</evidence>
<sequence>MLRRAGPSLRHVLLERANSAGHSLRFSKAKMSRPVQARRLEGVDKNIWVEFVKLATTHATVNLGQGFPDFPPPDFLREAFVRAVSGENHMLHQYTRAFGHPPLVKILAQFFGKLLGQELDPLTNVMVTVGAYQALFCCFQALVDEGDEVIIIEPFFDCYEPMVKMAGGTPVFVPLRPKAPKAGQLMSSADWQLDPAELASKFGERTKAVVLNSPNNPLGKVFSRGELELIADLCVKHDALCISDEVYEWLVYDGKEHVRIASLPGMWDRTVSIGSAGKTFSATGWKVGWTVGPTRLLQHLRTVHQNSVYHCATAAQEAVAQGFQRELERLGQADSYFAHLARELQGKRDRLVQSLDAAGMKPIVPEGTYFLVADVSAFASDVPDAPGSDEPYDSRFAKWMVKNKGLAAIPLSAFYSGPHKNDYSRFIRFCFAKEDATLKAANDILQKWKREKAGPRWPALAQSAPRGGVAGERGPAMADGGAKRPKEVQGLERRVDWRRWKQERKAEKKKWKEIKLLKKLEKQRMQELAEKQQAEKEEEQKEDKGRHYTLSVALPGSILNNAQSLELRTYLAGQIARACAIFCVDEIVVFDEHGEDVKSVEGEFEGIGKRGKACVQLARILQYLECPQYLRKSFFPKHEDLQFAGLLNPLDSPHHMRVDEDSEYREGVVLDRPTKPGRGSFVNCGMRKEVRIDRQLDPGLRVTVHLEEPQNPDSKVRKGTVVSSHHPRTASGLYWGYSVRLASCLSAVFSECPFKEGYDLSIGTSERGSSVDQATLPSFRHALVVFGGLQGLEAGVDADPNLEVTDPSVLFDFYLNTCPSQGSRTIRTEEALLISLSSLRPHIDEAVKTPSDSQERENH</sequence>
<evidence type="ECO:0000256" key="5">
    <source>
        <dbReference type="ARBA" id="ARBA00022679"/>
    </source>
</evidence>
<dbReference type="InterPro" id="IPR015421">
    <property type="entry name" value="PyrdxlP-dep_Trfase_major"/>
</dbReference>
<evidence type="ECO:0000256" key="9">
    <source>
        <dbReference type="ARBA" id="ARBA00049325"/>
    </source>
</evidence>
<dbReference type="Gene3D" id="3.90.1150.10">
    <property type="entry name" value="Aspartate Aminotransferase, domain 1"/>
    <property type="match status" value="1"/>
</dbReference>
<evidence type="ECO:0000256" key="4">
    <source>
        <dbReference type="ARBA" id="ARBA00022576"/>
    </source>
</evidence>
<dbReference type="CDD" id="cd00609">
    <property type="entry name" value="AAT_like"/>
    <property type="match status" value="1"/>
</dbReference>
<name>A0ABM4FKI4_9AVES</name>
<dbReference type="PANTHER" id="PTHR43807:SF14">
    <property type="entry name" value="KYNURENINE--OXOGLUTARATE TRANSAMINASE 1"/>
    <property type="match status" value="1"/>
</dbReference>
<gene>
    <name evidence="14" type="primary">LOC106490298</name>
</gene>
<dbReference type="Pfam" id="PF00155">
    <property type="entry name" value="Aminotran_1_2"/>
    <property type="match status" value="1"/>
</dbReference>
<dbReference type="CDD" id="cd18086">
    <property type="entry name" value="HsC9orf114-like"/>
    <property type="match status" value="1"/>
</dbReference>
<evidence type="ECO:0000313" key="14">
    <source>
        <dbReference type="RefSeq" id="XP_067165458.1"/>
    </source>
</evidence>
<comment type="pathway">
    <text evidence="7">Amino-acid degradation; L-kynurenine degradation; kynurenate from L-kynurenine: step 1/2.</text>
</comment>
<evidence type="ECO:0000256" key="6">
    <source>
        <dbReference type="ARBA" id="ARBA00022898"/>
    </source>
</evidence>
<proteinExistence type="inferred from homology"/>
<comment type="similarity">
    <text evidence="3">Belongs to the class IV-like SAM-binding methyltransferase superfamily.</text>
</comment>
<dbReference type="InterPro" id="IPR051326">
    <property type="entry name" value="Kynurenine-oxoglutarate_AT"/>
</dbReference>
<organism evidence="13 14">
    <name type="scientific">Apteryx mantelli</name>
    <name type="common">North Island brown kiwi</name>
    <dbReference type="NCBI Taxonomy" id="2696672"/>
    <lineage>
        <taxon>Eukaryota</taxon>
        <taxon>Metazoa</taxon>
        <taxon>Chordata</taxon>
        <taxon>Craniata</taxon>
        <taxon>Vertebrata</taxon>
        <taxon>Euteleostomi</taxon>
        <taxon>Archelosauria</taxon>
        <taxon>Archosauria</taxon>
        <taxon>Dinosauria</taxon>
        <taxon>Saurischia</taxon>
        <taxon>Theropoda</taxon>
        <taxon>Coelurosauria</taxon>
        <taxon>Aves</taxon>
        <taxon>Palaeognathae</taxon>
        <taxon>Apterygiformes</taxon>
        <taxon>Apterygidae</taxon>
        <taxon>Apteryx</taxon>
    </lineage>
</organism>
<dbReference type="InterPro" id="IPR029028">
    <property type="entry name" value="Alpha/beta_knot_MTases"/>
</dbReference>
<dbReference type="PANTHER" id="PTHR43807">
    <property type="entry name" value="FI04487P"/>
    <property type="match status" value="1"/>
</dbReference>
<comment type="similarity">
    <text evidence="2">Belongs to the class-I pyridoxal-phosphate-dependent aminotransferase family.</text>
</comment>
<feature type="domain" description="Aminotransferase class I/classII large" evidence="12">
    <location>
        <begin position="61"/>
        <end position="441"/>
    </location>
</feature>